<reference evidence="9" key="1">
    <citation type="journal article" date="2023" name="Mol. Phylogenet. Evol.">
        <title>Genome-scale phylogeny and comparative genomics of the fungal order Sordariales.</title>
        <authorList>
            <person name="Hensen N."/>
            <person name="Bonometti L."/>
            <person name="Westerberg I."/>
            <person name="Brannstrom I.O."/>
            <person name="Guillou S."/>
            <person name="Cros-Aarteil S."/>
            <person name="Calhoun S."/>
            <person name="Haridas S."/>
            <person name="Kuo A."/>
            <person name="Mondo S."/>
            <person name="Pangilinan J."/>
            <person name="Riley R."/>
            <person name="LaButti K."/>
            <person name="Andreopoulos B."/>
            <person name="Lipzen A."/>
            <person name="Chen C."/>
            <person name="Yan M."/>
            <person name="Daum C."/>
            <person name="Ng V."/>
            <person name="Clum A."/>
            <person name="Steindorff A."/>
            <person name="Ohm R.A."/>
            <person name="Martin F."/>
            <person name="Silar P."/>
            <person name="Natvig D.O."/>
            <person name="Lalanne C."/>
            <person name="Gautier V."/>
            <person name="Ament-Velasquez S.L."/>
            <person name="Kruys A."/>
            <person name="Hutchinson M.I."/>
            <person name="Powell A.J."/>
            <person name="Barry K."/>
            <person name="Miller A.N."/>
            <person name="Grigoriev I.V."/>
            <person name="Debuchy R."/>
            <person name="Gladieux P."/>
            <person name="Hiltunen Thoren M."/>
            <person name="Johannesson H."/>
        </authorList>
    </citation>
    <scope>NUCLEOTIDE SEQUENCE</scope>
    <source>
        <strain evidence="9">CBS 958.72</strain>
    </source>
</reference>
<comment type="caution">
    <text evidence="9">The sequence shown here is derived from an EMBL/GenBank/DDBJ whole genome shotgun (WGS) entry which is preliminary data.</text>
</comment>
<evidence type="ECO:0000256" key="1">
    <source>
        <dbReference type="ARBA" id="ARBA00004141"/>
    </source>
</evidence>
<comment type="subcellular location">
    <subcellularLocation>
        <location evidence="1">Membrane</location>
        <topology evidence="1">Multi-pass membrane protein</topology>
    </subcellularLocation>
</comment>
<dbReference type="Proteomes" id="UP001287356">
    <property type="component" value="Unassembled WGS sequence"/>
</dbReference>
<dbReference type="GO" id="GO:0016020">
    <property type="term" value="C:membrane"/>
    <property type="evidence" value="ECO:0007669"/>
    <property type="project" value="UniProtKB-SubCell"/>
</dbReference>
<feature type="transmembrane region" description="Helical" evidence="7">
    <location>
        <begin position="164"/>
        <end position="186"/>
    </location>
</feature>
<dbReference type="PANTHER" id="PTHR33048">
    <property type="entry name" value="PTH11-LIKE INTEGRAL MEMBRANE PROTEIN (AFU_ORTHOLOGUE AFUA_5G11245)"/>
    <property type="match status" value="1"/>
</dbReference>
<accession>A0AAE0JTZ6</accession>
<feature type="transmembrane region" description="Helical" evidence="7">
    <location>
        <begin position="47"/>
        <end position="68"/>
    </location>
</feature>
<dbReference type="EMBL" id="JAULSN010000010">
    <property type="protein sequence ID" value="KAK3361819.1"/>
    <property type="molecule type" value="Genomic_DNA"/>
</dbReference>
<evidence type="ECO:0000259" key="8">
    <source>
        <dbReference type="Pfam" id="PF20684"/>
    </source>
</evidence>
<evidence type="ECO:0000256" key="5">
    <source>
        <dbReference type="ARBA" id="ARBA00038359"/>
    </source>
</evidence>
<protein>
    <recommendedName>
        <fullName evidence="8">Rhodopsin domain-containing protein</fullName>
    </recommendedName>
</protein>
<comment type="similarity">
    <text evidence="5">Belongs to the SAT4 family.</text>
</comment>
<feature type="transmembrane region" description="Helical" evidence="7">
    <location>
        <begin position="198"/>
        <end position="216"/>
    </location>
</feature>
<evidence type="ECO:0000256" key="3">
    <source>
        <dbReference type="ARBA" id="ARBA00022989"/>
    </source>
</evidence>
<dbReference type="Pfam" id="PF20684">
    <property type="entry name" value="Fung_rhodopsin"/>
    <property type="match status" value="1"/>
</dbReference>
<evidence type="ECO:0000313" key="9">
    <source>
        <dbReference type="EMBL" id="KAK3361819.1"/>
    </source>
</evidence>
<organism evidence="9 10">
    <name type="scientific">Lasiosphaeria ovina</name>
    <dbReference type="NCBI Taxonomy" id="92902"/>
    <lineage>
        <taxon>Eukaryota</taxon>
        <taxon>Fungi</taxon>
        <taxon>Dikarya</taxon>
        <taxon>Ascomycota</taxon>
        <taxon>Pezizomycotina</taxon>
        <taxon>Sordariomycetes</taxon>
        <taxon>Sordariomycetidae</taxon>
        <taxon>Sordariales</taxon>
        <taxon>Lasiosphaeriaceae</taxon>
        <taxon>Lasiosphaeria</taxon>
    </lineage>
</organism>
<feature type="transmembrane region" description="Helical" evidence="7">
    <location>
        <begin position="236"/>
        <end position="259"/>
    </location>
</feature>
<evidence type="ECO:0000256" key="2">
    <source>
        <dbReference type="ARBA" id="ARBA00022692"/>
    </source>
</evidence>
<keyword evidence="3 7" id="KW-1133">Transmembrane helix</keyword>
<keyword evidence="10" id="KW-1185">Reference proteome</keyword>
<feature type="transmembrane region" description="Helical" evidence="7">
    <location>
        <begin position="84"/>
        <end position="104"/>
    </location>
</feature>
<evidence type="ECO:0000313" key="10">
    <source>
        <dbReference type="Proteomes" id="UP001287356"/>
    </source>
</evidence>
<feature type="region of interest" description="Disordered" evidence="6">
    <location>
        <begin position="292"/>
        <end position="368"/>
    </location>
</feature>
<dbReference type="PANTHER" id="PTHR33048:SF42">
    <property type="entry name" value="INTEGRAL MEMBRANE PROTEIN"/>
    <property type="match status" value="1"/>
</dbReference>
<feature type="transmembrane region" description="Helical" evidence="7">
    <location>
        <begin position="16"/>
        <end position="35"/>
    </location>
</feature>
<evidence type="ECO:0000256" key="6">
    <source>
        <dbReference type="SAM" id="MobiDB-lite"/>
    </source>
</evidence>
<dbReference type="InterPro" id="IPR052337">
    <property type="entry name" value="SAT4-like"/>
</dbReference>
<keyword evidence="2 7" id="KW-0812">Transmembrane</keyword>
<proteinExistence type="inferred from homology"/>
<dbReference type="AlphaFoldDB" id="A0AAE0JTZ6"/>
<evidence type="ECO:0000256" key="4">
    <source>
        <dbReference type="ARBA" id="ARBA00023136"/>
    </source>
</evidence>
<keyword evidence="4 7" id="KW-0472">Membrane</keyword>
<evidence type="ECO:0000256" key="7">
    <source>
        <dbReference type="SAM" id="Phobius"/>
    </source>
</evidence>
<feature type="domain" description="Rhodopsin" evidence="8">
    <location>
        <begin position="32"/>
        <end position="260"/>
    </location>
</feature>
<feature type="transmembrane region" description="Helical" evidence="7">
    <location>
        <begin position="125"/>
        <end position="144"/>
    </location>
</feature>
<reference evidence="9" key="2">
    <citation type="submission" date="2023-06" db="EMBL/GenBank/DDBJ databases">
        <authorList>
            <consortium name="Lawrence Berkeley National Laboratory"/>
            <person name="Haridas S."/>
            <person name="Hensen N."/>
            <person name="Bonometti L."/>
            <person name="Westerberg I."/>
            <person name="Brannstrom I.O."/>
            <person name="Guillou S."/>
            <person name="Cros-Aarteil S."/>
            <person name="Calhoun S."/>
            <person name="Kuo A."/>
            <person name="Mondo S."/>
            <person name="Pangilinan J."/>
            <person name="Riley R."/>
            <person name="Labutti K."/>
            <person name="Andreopoulos B."/>
            <person name="Lipzen A."/>
            <person name="Chen C."/>
            <person name="Yanf M."/>
            <person name="Daum C."/>
            <person name="Ng V."/>
            <person name="Clum A."/>
            <person name="Steindorff A."/>
            <person name="Ohm R."/>
            <person name="Martin F."/>
            <person name="Silar P."/>
            <person name="Natvig D."/>
            <person name="Lalanne C."/>
            <person name="Gautier V."/>
            <person name="Ament-Velasquez S.L."/>
            <person name="Kruys A."/>
            <person name="Hutchinson M.I."/>
            <person name="Powell A.J."/>
            <person name="Barry K."/>
            <person name="Miller A.N."/>
            <person name="Grigoriev I.V."/>
            <person name="Debuchy R."/>
            <person name="Gladieux P."/>
            <person name="Thoren M.H."/>
            <person name="Johannesson H."/>
        </authorList>
    </citation>
    <scope>NUCLEOTIDE SEQUENCE</scope>
    <source>
        <strain evidence="9">CBS 958.72</strain>
    </source>
</reference>
<gene>
    <name evidence="9" type="ORF">B0T24DRAFT_96424</name>
</gene>
<sequence length="368" mass="40188">MAVSSSTIDYGPRLNTIIWLLVSLSAIFLFTRLYLKNCQNRGLWWDDYTLLASWLALAGQAGLVAYIIDLGYGKDPTTIPAENLVLFGPIVNSLSTLLVLSNLWGKTSFALTLLRIPARWMRFTVLFILISLTATLGMSAVLVWTQCYFSNGSGCINIEVSLGYNMFSCVYSATMDVLLAFLPWRYIWSLEMSKKERIGVVVAMSMGVFAGAAAAVKTTTLPNVASPDPLASVNLLTWGNAESAICIMAASIPILRALVRGHFVAPHPRGYETGDSTAMAESGVGASFNSRTQVFSRSWSPPPRQKNEQRPSSSNLKPLDRTLGSPEPVGRKSLGDGQDDSSDKDSIELSYYQAQPLSPTDFVRRGMV</sequence>
<name>A0AAE0JTZ6_9PEZI</name>
<dbReference type="InterPro" id="IPR049326">
    <property type="entry name" value="Rhodopsin_dom_fungi"/>
</dbReference>